<dbReference type="InterPro" id="IPR014284">
    <property type="entry name" value="RNA_pol_sigma-70_dom"/>
</dbReference>
<dbReference type="NCBIfam" id="TIGR02937">
    <property type="entry name" value="sigma70-ECF"/>
    <property type="match status" value="1"/>
</dbReference>
<evidence type="ECO:0000259" key="2">
    <source>
        <dbReference type="Pfam" id="PF04542"/>
    </source>
</evidence>
<evidence type="ECO:0000259" key="3">
    <source>
        <dbReference type="Pfam" id="PF08281"/>
    </source>
</evidence>
<reference evidence="5" key="1">
    <citation type="submission" date="2020-02" db="EMBL/GenBank/DDBJ databases">
        <authorList>
            <person name="Meier V. D."/>
        </authorList>
    </citation>
    <scope>NUCLEOTIDE SEQUENCE</scope>
    <source>
        <strain evidence="5">AVDCRST_MAG87</strain>
    </source>
</reference>
<feature type="domain" description="DUF6596" evidence="4">
    <location>
        <begin position="185"/>
        <end position="285"/>
    </location>
</feature>
<dbReference type="AlphaFoldDB" id="A0A6J4UIL8"/>
<dbReference type="SUPFAM" id="SSF88659">
    <property type="entry name" value="Sigma3 and sigma4 domains of RNA polymerase sigma factors"/>
    <property type="match status" value="1"/>
</dbReference>
<dbReference type="InterPro" id="IPR013324">
    <property type="entry name" value="RNA_pol_sigma_r3/r4-like"/>
</dbReference>
<accession>A0A6J4UIL8</accession>
<protein>
    <submittedName>
        <fullName evidence="5">RNA polymerase ECF-type sigma factor</fullName>
    </submittedName>
</protein>
<evidence type="ECO:0000313" key="5">
    <source>
        <dbReference type="EMBL" id="CAA9550539.1"/>
    </source>
</evidence>
<organism evidence="5">
    <name type="scientific">uncultured Thermomicrobiales bacterium</name>
    <dbReference type="NCBI Taxonomy" id="1645740"/>
    <lineage>
        <taxon>Bacteria</taxon>
        <taxon>Pseudomonadati</taxon>
        <taxon>Thermomicrobiota</taxon>
        <taxon>Thermomicrobia</taxon>
        <taxon>Thermomicrobiales</taxon>
        <taxon>environmental samples</taxon>
    </lineage>
</organism>
<evidence type="ECO:0000256" key="1">
    <source>
        <dbReference type="SAM" id="MobiDB-lite"/>
    </source>
</evidence>
<proteinExistence type="predicted"/>
<dbReference type="GO" id="GO:0006352">
    <property type="term" value="P:DNA-templated transcription initiation"/>
    <property type="evidence" value="ECO:0007669"/>
    <property type="project" value="InterPro"/>
</dbReference>
<dbReference type="InterPro" id="IPR036388">
    <property type="entry name" value="WH-like_DNA-bd_sf"/>
</dbReference>
<dbReference type="GO" id="GO:0016987">
    <property type="term" value="F:sigma factor activity"/>
    <property type="evidence" value="ECO:0007669"/>
    <property type="project" value="InterPro"/>
</dbReference>
<dbReference type="EMBL" id="CADCWJ010000199">
    <property type="protein sequence ID" value="CAA9550539.1"/>
    <property type="molecule type" value="Genomic_DNA"/>
</dbReference>
<dbReference type="InterPro" id="IPR013249">
    <property type="entry name" value="RNA_pol_sigma70_r4_t2"/>
</dbReference>
<dbReference type="Pfam" id="PF04542">
    <property type="entry name" value="Sigma70_r2"/>
    <property type="match status" value="1"/>
</dbReference>
<sequence>MVSGMTSPAATAIAEAHHRDWARILATVVCLTHDLDTAEDAVQDAFASALKAWERDGIPTNPAAWLTTVARNKALDGLRRNQALARKLPLLIGVDDDGQEFEDDDGPIPDERLRLVFTCCHPALSLEARVALTLRLICGLTTGEIARLFLIPEATMAARITRAKKKIGAAGIPYRVPAQHELGERLPAVLAVVFLLFTEGHTATTSEALIRPELCSLAIELGGILVELMPDEAEVLGLAALLRLTDARRPARLDDDGSLVLLEEQDRSAWDQNAIRSGIALVERALRKTDRHRPGPYALQAAIAAIHAEARSFDETDWDQVLAFYDVLRSVYPSPVVAVGRAIAVGMLDGPRAGLAELDLLAGDSRLARYHHLPAARGYLLQRSGQAGEAARAYRDALALTSNAVERVHLERRVAELQTGGHASRDGRSGPDLAVP</sequence>
<dbReference type="Gene3D" id="1.10.10.10">
    <property type="entry name" value="Winged helix-like DNA-binding domain superfamily/Winged helix DNA-binding domain"/>
    <property type="match status" value="1"/>
</dbReference>
<dbReference type="SUPFAM" id="SSF88946">
    <property type="entry name" value="Sigma2 domain of RNA polymerase sigma factors"/>
    <property type="match status" value="1"/>
</dbReference>
<dbReference type="PANTHER" id="PTHR47756">
    <property type="entry name" value="BLL6612 PROTEIN-RELATED"/>
    <property type="match status" value="1"/>
</dbReference>
<evidence type="ECO:0000259" key="4">
    <source>
        <dbReference type="Pfam" id="PF20239"/>
    </source>
</evidence>
<dbReference type="InterPro" id="IPR013325">
    <property type="entry name" value="RNA_pol_sigma_r2"/>
</dbReference>
<dbReference type="InterPro" id="IPR046531">
    <property type="entry name" value="DUF6596"/>
</dbReference>
<dbReference type="GO" id="GO:0003677">
    <property type="term" value="F:DNA binding"/>
    <property type="evidence" value="ECO:0007669"/>
    <property type="project" value="InterPro"/>
</dbReference>
<gene>
    <name evidence="5" type="ORF">AVDCRST_MAG87-828</name>
</gene>
<dbReference type="Pfam" id="PF20239">
    <property type="entry name" value="DUF6596"/>
    <property type="match status" value="1"/>
</dbReference>
<feature type="domain" description="RNA polymerase sigma factor 70 region 4 type 2" evidence="3">
    <location>
        <begin position="117"/>
        <end position="167"/>
    </location>
</feature>
<name>A0A6J4UIL8_9BACT</name>
<dbReference type="Pfam" id="PF08281">
    <property type="entry name" value="Sigma70_r4_2"/>
    <property type="match status" value="1"/>
</dbReference>
<feature type="region of interest" description="Disordered" evidence="1">
    <location>
        <begin position="416"/>
        <end position="436"/>
    </location>
</feature>
<feature type="domain" description="RNA polymerase sigma-70 region 2" evidence="2">
    <location>
        <begin position="15"/>
        <end position="82"/>
    </location>
</feature>
<dbReference type="InterPro" id="IPR007627">
    <property type="entry name" value="RNA_pol_sigma70_r2"/>
</dbReference>
<dbReference type="PANTHER" id="PTHR47756:SF2">
    <property type="entry name" value="BLL6612 PROTEIN"/>
    <property type="match status" value="1"/>
</dbReference>
<dbReference type="Gene3D" id="1.10.1740.10">
    <property type="match status" value="1"/>
</dbReference>